<protein>
    <recommendedName>
        <fullName evidence="10">Nucleolar protein 14</fullName>
    </recommendedName>
</protein>
<evidence type="ECO:0000256" key="2">
    <source>
        <dbReference type="ARBA" id="ARBA00007466"/>
    </source>
</evidence>
<keyword evidence="5" id="KW-0539">Nucleus</keyword>
<dbReference type="AlphaFoldDB" id="A0AAV6USW3"/>
<name>A0AAV6USW3_9ARAC</name>
<accession>A0AAV6USW3</accession>
<dbReference type="PANTHER" id="PTHR23183:SF0">
    <property type="entry name" value="NUCLEOLAR PROTEIN 14"/>
    <property type="match status" value="1"/>
</dbReference>
<evidence type="ECO:0000256" key="7">
    <source>
        <dbReference type="SAM" id="MobiDB-lite"/>
    </source>
</evidence>
<comment type="subcellular location">
    <subcellularLocation>
        <location evidence="1">Nucleus</location>
        <location evidence="1">Nucleolus</location>
    </subcellularLocation>
</comment>
<proteinExistence type="inferred from homology"/>
<evidence type="ECO:0000256" key="1">
    <source>
        <dbReference type="ARBA" id="ARBA00004604"/>
    </source>
</evidence>
<gene>
    <name evidence="8" type="ORF">JTE90_027643</name>
</gene>
<keyword evidence="9" id="KW-1185">Reference proteome</keyword>
<sequence>MVKKNNKKKVPSTIFKGESNPFNIKINREKHCILGKNPTGTKGLRGISRGESYNKRKTLWQKTKVIAGKANKFTDKRWMDGSEESDIKRLVQERKKKLKKNLFNLNETEETLTHGGMPLDLAKPIRGGGESDSDNDEPLGAAFVNKAHFGGPSDSKSDAPKNHKDILAGLIVESKKQKYEKKIEKEQTEDLTEELDKSWRTLISSVGRIGSVNAKPVPISKPDEYMILANQLKFEKRGTPTARVKTAEELELEEKEILKKLEAERIARMNDDVPQRSKKAVEHVSADSILDDFDFLEPVPVQENSGEKEATQEDSDYSDDDDESDGNQESEEEEGNMEIEDDIKEPEIDDHSITLDKNLPVIPSKLADFEEFVTTSNFSPERICQAVDGILKPYLKAKSENILKKLAAFFGILLEYALKHLDTDPTISGLILPQLHTIAGISPVHNAEVFLKYLDQEQQSYQESKKLKKKKGFMSLQSLLILKYCSVLYSVSDFRHPIVTPAVIFMCDILSSTYPVTLSNIASRLFVCNILAHCVCQSKRFVPDAICFLNTMLRLALPSENKNVSQDSKTKQINLVLNSKPTSDKILDLDYFNINKTTVNDSIKSSIIFKSVSLLNKFATLYTQLPSYSEIFSETVSLCSLLPTDSYPDSVKDSISNLTTEIKSNSPKLKQLVYQNTKPKPLKLFDPLFESKFDKRDNINKKFKELKQVSQKIRREEKCIIRDMRRDAQMIAAEKLKETLASDAERKRKVKELYHDLATQEGEYKKMMKKKS</sequence>
<organism evidence="8 9">
    <name type="scientific">Oedothorax gibbosus</name>
    <dbReference type="NCBI Taxonomy" id="931172"/>
    <lineage>
        <taxon>Eukaryota</taxon>
        <taxon>Metazoa</taxon>
        <taxon>Ecdysozoa</taxon>
        <taxon>Arthropoda</taxon>
        <taxon>Chelicerata</taxon>
        <taxon>Arachnida</taxon>
        <taxon>Araneae</taxon>
        <taxon>Araneomorphae</taxon>
        <taxon>Entelegynae</taxon>
        <taxon>Araneoidea</taxon>
        <taxon>Linyphiidae</taxon>
        <taxon>Erigoninae</taxon>
        <taxon>Oedothorax</taxon>
    </lineage>
</organism>
<dbReference type="InterPro" id="IPR007276">
    <property type="entry name" value="Nop14"/>
</dbReference>
<feature type="region of interest" description="Disordered" evidence="7">
    <location>
        <begin position="114"/>
        <end position="139"/>
    </location>
</feature>
<keyword evidence="4" id="KW-0698">rRNA processing</keyword>
<comment type="caution">
    <text evidence="8">The sequence shown here is derived from an EMBL/GenBank/DDBJ whole genome shotgun (WGS) entry which is preliminary data.</text>
</comment>
<dbReference type="Pfam" id="PF04147">
    <property type="entry name" value="Nop14"/>
    <property type="match status" value="1"/>
</dbReference>
<reference evidence="8 9" key="1">
    <citation type="journal article" date="2022" name="Nat. Ecol. Evol.">
        <title>A masculinizing supergene underlies an exaggerated male reproductive morph in a spider.</title>
        <authorList>
            <person name="Hendrickx F."/>
            <person name="De Corte Z."/>
            <person name="Sonet G."/>
            <person name="Van Belleghem S.M."/>
            <person name="Kostlbacher S."/>
            <person name="Vangestel C."/>
        </authorList>
    </citation>
    <scope>NUCLEOTIDE SEQUENCE [LARGE SCALE GENOMIC DNA]</scope>
    <source>
        <strain evidence="8">W744_W776</strain>
    </source>
</reference>
<comment type="similarity">
    <text evidence="2">Belongs to the NOP14 family.</text>
</comment>
<evidence type="ECO:0008006" key="10">
    <source>
        <dbReference type="Google" id="ProtNLM"/>
    </source>
</evidence>
<evidence type="ECO:0000256" key="6">
    <source>
        <dbReference type="ARBA" id="ARBA00024695"/>
    </source>
</evidence>
<dbReference type="GO" id="GO:0032040">
    <property type="term" value="C:small-subunit processome"/>
    <property type="evidence" value="ECO:0007669"/>
    <property type="project" value="InterPro"/>
</dbReference>
<evidence type="ECO:0000313" key="8">
    <source>
        <dbReference type="EMBL" id="KAG8186743.1"/>
    </source>
</evidence>
<evidence type="ECO:0000256" key="4">
    <source>
        <dbReference type="ARBA" id="ARBA00022552"/>
    </source>
</evidence>
<evidence type="ECO:0000256" key="3">
    <source>
        <dbReference type="ARBA" id="ARBA00022517"/>
    </source>
</evidence>
<evidence type="ECO:0000256" key="5">
    <source>
        <dbReference type="ARBA" id="ARBA00023242"/>
    </source>
</evidence>
<dbReference type="GO" id="GO:0030692">
    <property type="term" value="C:Noc4p-Nop14p complex"/>
    <property type="evidence" value="ECO:0007669"/>
    <property type="project" value="TreeGrafter"/>
</dbReference>
<feature type="region of interest" description="Disordered" evidence="7">
    <location>
        <begin position="300"/>
        <end position="348"/>
    </location>
</feature>
<dbReference type="GO" id="GO:0030490">
    <property type="term" value="P:maturation of SSU-rRNA"/>
    <property type="evidence" value="ECO:0007669"/>
    <property type="project" value="TreeGrafter"/>
</dbReference>
<evidence type="ECO:0000313" key="9">
    <source>
        <dbReference type="Proteomes" id="UP000827092"/>
    </source>
</evidence>
<keyword evidence="3" id="KW-0690">Ribosome biogenesis</keyword>
<dbReference type="PANTHER" id="PTHR23183">
    <property type="entry name" value="NOP14"/>
    <property type="match status" value="1"/>
</dbReference>
<dbReference type="EMBL" id="JAFNEN010000291">
    <property type="protein sequence ID" value="KAG8186743.1"/>
    <property type="molecule type" value="Genomic_DNA"/>
</dbReference>
<feature type="compositionally biased region" description="Acidic residues" evidence="7">
    <location>
        <begin position="312"/>
        <end position="344"/>
    </location>
</feature>
<comment type="function">
    <text evidence="6">Involved in nucleolar processing of pre-18S ribosomal RNA. Has a role in the nuclear export of 40S pre-ribosomal subunit to the cytoplasm.</text>
</comment>
<dbReference type="Proteomes" id="UP000827092">
    <property type="component" value="Unassembled WGS sequence"/>
</dbReference>